<dbReference type="RefSeq" id="WP_091646813.1">
    <property type="nucleotide sequence ID" value="NZ_FMHW01000002.1"/>
</dbReference>
<protein>
    <recommendedName>
        <fullName evidence="3">Glycosyl hydrolases family 39</fullName>
    </recommendedName>
</protein>
<evidence type="ECO:0000313" key="1">
    <source>
        <dbReference type="EMBL" id="SCL35799.1"/>
    </source>
</evidence>
<dbReference type="SUPFAM" id="SSF51445">
    <property type="entry name" value="(Trans)glycosidases"/>
    <property type="match status" value="1"/>
</dbReference>
<reference evidence="2" key="1">
    <citation type="submission" date="2016-06" db="EMBL/GenBank/DDBJ databases">
        <authorList>
            <person name="Varghese N."/>
            <person name="Submissions Spin"/>
        </authorList>
    </citation>
    <scope>NUCLEOTIDE SEQUENCE [LARGE SCALE GENOMIC DNA]</scope>
    <source>
        <strain evidence="2">DSM 43817</strain>
    </source>
</reference>
<accession>A0A1C6T2E3</accession>
<dbReference type="InterPro" id="IPR017853">
    <property type="entry name" value="GH"/>
</dbReference>
<evidence type="ECO:0008006" key="3">
    <source>
        <dbReference type="Google" id="ProtNLM"/>
    </source>
</evidence>
<keyword evidence="2" id="KW-1185">Reference proteome</keyword>
<dbReference type="AlphaFoldDB" id="A0A1C6T2E3"/>
<dbReference type="EMBL" id="FMHW01000002">
    <property type="protein sequence ID" value="SCL35799.1"/>
    <property type="molecule type" value="Genomic_DNA"/>
</dbReference>
<organism evidence="1 2">
    <name type="scientific">Micromonospora pallida</name>
    <dbReference type="NCBI Taxonomy" id="145854"/>
    <lineage>
        <taxon>Bacteria</taxon>
        <taxon>Bacillati</taxon>
        <taxon>Actinomycetota</taxon>
        <taxon>Actinomycetes</taxon>
        <taxon>Micromonosporales</taxon>
        <taxon>Micromonosporaceae</taxon>
        <taxon>Micromonospora</taxon>
    </lineage>
</organism>
<name>A0A1C6T2E3_9ACTN</name>
<proteinExistence type="predicted"/>
<dbReference type="STRING" id="145854.GA0074692_4185"/>
<evidence type="ECO:0000313" key="2">
    <source>
        <dbReference type="Proteomes" id="UP000198959"/>
    </source>
</evidence>
<gene>
    <name evidence="1" type="ORF">GA0074692_4185</name>
</gene>
<dbReference type="Gene3D" id="3.20.20.80">
    <property type="entry name" value="Glycosidases"/>
    <property type="match status" value="1"/>
</dbReference>
<dbReference type="Proteomes" id="UP000198959">
    <property type="component" value="Unassembled WGS sequence"/>
</dbReference>
<sequence length="500" mass="55906">MRIPLRLGLLAGFMIMVSLLASLAALREYSDASDGPDGRDAGEALTYETALVTVDAGVARGMLNNPVAYHNQAGPSAPLGPESIRLVEDLKPALTRVWSAPGAYHDPATDRYDYNPAASDGGTVYGYLDQVTGYSDRILMNVDQCEQELMTTATPQRCREVLKNGLRHYKQRYPGLRYVEVFNEPDRPWETRPDEPRAMSAAEYYEWYRIGYQVVNELNAELRPEHPLHVGGPVTHTFNEAYLSEFLDRYRDDPDPTKQLDFVSYHQYQRRDDPAAVAEEKRTVQRWLRERGLDEKTPTFVTEYGVFPGGNTGSSFEADLLTHAAAMATLGYFYVEGGTDVPMHWVFNHSSNDRKSMFVDGTDGAVYPYYNLVRMQRMLKKIRVSASSDALTKQGLGVNALATRDASGVAVLTTNYQWIDRKVTHGVTVNVGNLPAEFANRRVRVERYLVDAVTSNYAHDPATASLQRVEQYTLDTADAVSVNYELGPNAMSLLVLTPVD</sequence>